<organism evidence="9 10">
    <name type="scientific">Candidatus Coproplasma stercoripullorum</name>
    <dbReference type="NCBI Taxonomy" id="2840751"/>
    <lineage>
        <taxon>Bacteria</taxon>
        <taxon>Bacillati</taxon>
        <taxon>Bacillota</taxon>
        <taxon>Clostridia</taxon>
        <taxon>Eubacteriales</taxon>
        <taxon>Candidatus Coproplasma</taxon>
    </lineage>
</organism>
<feature type="domain" description="ABC transmembrane type-1" evidence="8">
    <location>
        <begin position="66"/>
        <end position="242"/>
    </location>
</feature>
<evidence type="ECO:0000313" key="9">
    <source>
        <dbReference type="EMBL" id="HIR39962.1"/>
    </source>
</evidence>
<keyword evidence="6 7" id="KW-0472">Membrane</keyword>
<gene>
    <name evidence="9" type="ORF">IAB90_06225</name>
</gene>
<dbReference type="AlphaFoldDB" id="A0A9D1DB84"/>
<dbReference type="PROSITE" id="PS51257">
    <property type="entry name" value="PROKAR_LIPOPROTEIN"/>
    <property type="match status" value="1"/>
</dbReference>
<name>A0A9D1DB84_9FIRM</name>
<evidence type="ECO:0000256" key="5">
    <source>
        <dbReference type="ARBA" id="ARBA00022989"/>
    </source>
</evidence>
<keyword evidence="5 7" id="KW-1133">Transmembrane helix</keyword>
<protein>
    <submittedName>
        <fullName evidence="9">ABC transporter permease subunit</fullName>
    </submittedName>
</protein>
<feature type="transmembrane region" description="Helical" evidence="7">
    <location>
        <begin position="222"/>
        <end position="242"/>
    </location>
</feature>
<reference evidence="9" key="1">
    <citation type="submission" date="2020-10" db="EMBL/GenBank/DDBJ databases">
        <authorList>
            <person name="Gilroy R."/>
        </authorList>
    </citation>
    <scope>NUCLEOTIDE SEQUENCE</scope>
    <source>
        <strain evidence="9">ChiW25-3613</strain>
    </source>
</reference>
<keyword evidence="2 7" id="KW-0813">Transport</keyword>
<dbReference type="PANTHER" id="PTHR30151:SF0">
    <property type="entry name" value="ABC TRANSPORTER PERMEASE PROTEIN MJ0413-RELATED"/>
    <property type="match status" value="1"/>
</dbReference>
<evidence type="ECO:0000256" key="1">
    <source>
        <dbReference type="ARBA" id="ARBA00004651"/>
    </source>
</evidence>
<feature type="transmembrane region" description="Helical" evidence="7">
    <location>
        <begin position="96"/>
        <end position="120"/>
    </location>
</feature>
<accession>A0A9D1DB84</accession>
<evidence type="ECO:0000256" key="3">
    <source>
        <dbReference type="ARBA" id="ARBA00022475"/>
    </source>
</evidence>
<evidence type="ECO:0000256" key="4">
    <source>
        <dbReference type="ARBA" id="ARBA00022692"/>
    </source>
</evidence>
<comment type="caution">
    <text evidence="9">The sequence shown here is derived from an EMBL/GenBank/DDBJ whole genome shotgun (WGS) entry which is preliminary data.</text>
</comment>
<keyword evidence="3" id="KW-1003">Cell membrane</keyword>
<evidence type="ECO:0000313" key="10">
    <source>
        <dbReference type="Proteomes" id="UP000824179"/>
    </source>
</evidence>
<sequence length="298" mass="32295">MKEKNAGKIYNLIVSVAAIACMWLVWLIAWIVVDDGYVVPSVGDSLSQFFSLLGTATFWSAFGMTLLRTAYSWLAAAALAAVFASFSAVFKGARAFIAPFIAVFRTVPTMAITLMLLIWASPRVAPSIVTVLMVFPLSYAQMMAAFDGTDRGLAEMARVYRVPLSARLFKIYVPQILPPVLAQAGANFSLALKVMISAEVLCSTFNSLGGLIYQANVNLNTALMFALTLTALVTGGLFECGLSRLVRFTDKWTGKSAASNGGVPYKGGVPRCRMLACRTRYCYRKKLRFGGRGPRTGV</sequence>
<reference evidence="9" key="2">
    <citation type="journal article" date="2021" name="PeerJ">
        <title>Extensive microbial diversity within the chicken gut microbiome revealed by metagenomics and culture.</title>
        <authorList>
            <person name="Gilroy R."/>
            <person name="Ravi A."/>
            <person name="Getino M."/>
            <person name="Pursley I."/>
            <person name="Horton D.L."/>
            <person name="Alikhan N.F."/>
            <person name="Baker D."/>
            <person name="Gharbi K."/>
            <person name="Hall N."/>
            <person name="Watson M."/>
            <person name="Adriaenssens E.M."/>
            <person name="Foster-Nyarko E."/>
            <person name="Jarju S."/>
            <person name="Secka A."/>
            <person name="Antonio M."/>
            <person name="Oren A."/>
            <person name="Chaudhuri R.R."/>
            <person name="La Ragione R."/>
            <person name="Hildebrand F."/>
            <person name="Pallen M.J."/>
        </authorList>
    </citation>
    <scope>NUCLEOTIDE SEQUENCE</scope>
    <source>
        <strain evidence="9">ChiW25-3613</strain>
    </source>
</reference>
<keyword evidence="4 7" id="KW-0812">Transmembrane</keyword>
<feature type="transmembrane region" description="Helical" evidence="7">
    <location>
        <begin position="12"/>
        <end position="33"/>
    </location>
</feature>
<evidence type="ECO:0000256" key="6">
    <source>
        <dbReference type="ARBA" id="ARBA00023136"/>
    </source>
</evidence>
<feature type="transmembrane region" description="Helical" evidence="7">
    <location>
        <begin position="71"/>
        <end position="90"/>
    </location>
</feature>
<evidence type="ECO:0000256" key="7">
    <source>
        <dbReference type="RuleBase" id="RU363032"/>
    </source>
</evidence>
<dbReference type="Proteomes" id="UP000824179">
    <property type="component" value="Unassembled WGS sequence"/>
</dbReference>
<feature type="transmembrane region" description="Helical" evidence="7">
    <location>
        <begin position="45"/>
        <end position="64"/>
    </location>
</feature>
<dbReference type="InterPro" id="IPR035906">
    <property type="entry name" value="MetI-like_sf"/>
</dbReference>
<dbReference type="PROSITE" id="PS50928">
    <property type="entry name" value="ABC_TM1"/>
    <property type="match status" value="1"/>
</dbReference>
<feature type="transmembrane region" description="Helical" evidence="7">
    <location>
        <begin position="127"/>
        <end position="146"/>
    </location>
</feature>
<dbReference type="GO" id="GO:0005886">
    <property type="term" value="C:plasma membrane"/>
    <property type="evidence" value="ECO:0007669"/>
    <property type="project" value="UniProtKB-SubCell"/>
</dbReference>
<dbReference type="InterPro" id="IPR000515">
    <property type="entry name" value="MetI-like"/>
</dbReference>
<dbReference type="CDD" id="cd06261">
    <property type="entry name" value="TM_PBP2"/>
    <property type="match status" value="1"/>
</dbReference>
<dbReference type="PANTHER" id="PTHR30151">
    <property type="entry name" value="ALKANE SULFONATE ABC TRANSPORTER-RELATED, MEMBRANE SUBUNIT"/>
    <property type="match status" value="1"/>
</dbReference>
<dbReference type="EMBL" id="DVHB01000107">
    <property type="protein sequence ID" value="HIR39962.1"/>
    <property type="molecule type" value="Genomic_DNA"/>
</dbReference>
<comment type="subcellular location">
    <subcellularLocation>
        <location evidence="1 7">Cell membrane</location>
        <topology evidence="1 7">Multi-pass membrane protein</topology>
    </subcellularLocation>
</comment>
<dbReference type="SUPFAM" id="SSF161098">
    <property type="entry name" value="MetI-like"/>
    <property type="match status" value="1"/>
</dbReference>
<proteinExistence type="inferred from homology"/>
<dbReference type="GO" id="GO:0055085">
    <property type="term" value="P:transmembrane transport"/>
    <property type="evidence" value="ECO:0007669"/>
    <property type="project" value="InterPro"/>
</dbReference>
<evidence type="ECO:0000256" key="2">
    <source>
        <dbReference type="ARBA" id="ARBA00022448"/>
    </source>
</evidence>
<comment type="similarity">
    <text evidence="7">Belongs to the binding-protein-dependent transport system permease family.</text>
</comment>
<evidence type="ECO:0000259" key="8">
    <source>
        <dbReference type="PROSITE" id="PS50928"/>
    </source>
</evidence>
<dbReference type="Gene3D" id="1.10.3720.10">
    <property type="entry name" value="MetI-like"/>
    <property type="match status" value="1"/>
</dbReference>
<dbReference type="Pfam" id="PF00528">
    <property type="entry name" value="BPD_transp_1"/>
    <property type="match status" value="1"/>
</dbReference>